<dbReference type="InterPro" id="IPR051477">
    <property type="entry name" value="Expansin_CellWall"/>
</dbReference>
<feature type="region of interest" description="Disordered" evidence="2">
    <location>
        <begin position="151"/>
        <end position="245"/>
    </location>
</feature>
<dbReference type="Proteomes" id="UP000037696">
    <property type="component" value="Unassembled WGS sequence"/>
</dbReference>
<evidence type="ECO:0000313" key="4">
    <source>
        <dbReference type="Proteomes" id="UP000037696"/>
    </source>
</evidence>
<gene>
    <name evidence="3" type="ORF">ACN38_g1448</name>
</gene>
<dbReference type="CDD" id="cd22191">
    <property type="entry name" value="DPBB_RlpA_EXP_N-like"/>
    <property type="match status" value="1"/>
</dbReference>
<evidence type="ECO:0008006" key="5">
    <source>
        <dbReference type="Google" id="ProtNLM"/>
    </source>
</evidence>
<organism evidence="3 4">
    <name type="scientific">Penicillium nordicum</name>
    <dbReference type="NCBI Taxonomy" id="229535"/>
    <lineage>
        <taxon>Eukaryota</taxon>
        <taxon>Fungi</taxon>
        <taxon>Dikarya</taxon>
        <taxon>Ascomycota</taxon>
        <taxon>Pezizomycotina</taxon>
        <taxon>Eurotiomycetes</taxon>
        <taxon>Eurotiomycetidae</taxon>
        <taxon>Eurotiales</taxon>
        <taxon>Aspergillaceae</taxon>
        <taxon>Penicillium</taxon>
    </lineage>
</organism>
<accession>A0A0M9WJV5</accession>
<feature type="compositionally biased region" description="Low complexity" evidence="2">
    <location>
        <begin position="151"/>
        <end position="209"/>
    </location>
</feature>
<dbReference type="PANTHER" id="PTHR31836">
    <property type="match status" value="1"/>
</dbReference>
<evidence type="ECO:0000256" key="2">
    <source>
        <dbReference type="SAM" id="MobiDB-lite"/>
    </source>
</evidence>
<dbReference type="PANTHER" id="PTHR31836:SF28">
    <property type="entry name" value="SRCR DOMAIN-CONTAINING PROTEIN-RELATED"/>
    <property type="match status" value="1"/>
</dbReference>
<comment type="caution">
    <text evidence="3">The sequence shown here is derived from an EMBL/GenBank/DDBJ whole genome shotgun (WGS) entry which is preliminary data.</text>
</comment>
<name>A0A0M9WJV5_9EURO</name>
<sequence length="353" mass="36469">MGLEKVETLVTIEVGRFPLWCLTFVHSFLPSSLTFLSSAQPSSCCAVDQSFKQPHTHTFSLLSHLSRFIDLLAMAPITKTLALAGAFFALTGYSAPVAKRAVVWETVTDIVWATVDVTTTVYPQAAHTATVVPVVNAVPTTTAAAVVQAPTKEVEEAAPTTTSSSTTTAAPIPAPTVEAPAKQVEQAAPTTTSTAAAAPAPTVEAETSTSPAPVVEAEISSPAAPAATRSANTETTNIETTSSGRVGVCSEGSPCDGEITFYDTATTSTNPSSCGTTNDGTVENVLALPHGIMTDGDCGKTVTITYNGQTATGIVVDKCMGCDDGSVDLSRHLFGQLAPMGKGRVDGAKWYIH</sequence>
<dbReference type="Gene3D" id="2.40.40.10">
    <property type="entry name" value="RlpA-like domain"/>
    <property type="match status" value="1"/>
</dbReference>
<keyword evidence="4" id="KW-1185">Reference proteome</keyword>
<dbReference type="InterPro" id="IPR036908">
    <property type="entry name" value="RlpA-like_sf"/>
</dbReference>
<dbReference type="OrthoDB" id="623670at2759"/>
<evidence type="ECO:0000313" key="3">
    <source>
        <dbReference type="EMBL" id="KOS47623.1"/>
    </source>
</evidence>
<proteinExistence type="predicted"/>
<dbReference type="EMBL" id="LHQQ01000014">
    <property type="protein sequence ID" value="KOS47623.1"/>
    <property type="molecule type" value="Genomic_DNA"/>
</dbReference>
<protein>
    <recommendedName>
        <fullName evidence="5">RlpA-like protein double-psi beta-barrel domain-containing protein</fullName>
    </recommendedName>
</protein>
<dbReference type="SUPFAM" id="SSF50685">
    <property type="entry name" value="Barwin-like endoglucanases"/>
    <property type="match status" value="1"/>
</dbReference>
<keyword evidence="1" id="KW-0732">Signal</keyword>
<evidence type="ECO:0000256" key="1">
    <source>
        <dbReference type="ARBA" id="ARBA00022729"/>
    </source>
</evidence>
<dbReference type="AlphaFoldDB" id="A0A0M9WJV5"/>
<dbReference type="STRING" id="229535.A0A0M9WJV5"/>
<feature type="compositionally biased region" description="Low complexity" evidence="2">
    <location>
        <begin position="216"/>
        <end position="243"/>
    </location>
</feature>
<reference evidence="3 4" key="1">
    <citation type="submission" date="2015-08" db="EMBL/GenBank/DDBJ databases">
        <title>Genome sequencing of Penicillium nordicum.</title>
        <authorList>
            <person name="Nguyen H.D."/>
            <person name="Seifert K.A."/>
        </authorList>
    </citation>
    <scope>NUCLEOTIDE SEQUENCE [LARGE SCALE GENOMIC DNA]</scope>
    <source>
        <strain evidence="3 4">DAOMC 185683</strain>
    </source>
</reference>